<dbReference type="InterPro" id="IPR011545">
    <property type="entry name" value="DEAD/DEAH_box_helicase_dom"/>
</dbReference>
<comment type="catalytic activity">
    <reaction evidence="8">
        <text>ATP + H2O = ADP + phosphate + H(+)</text>
        <dbReference type="Rhea" id="RHEA:13065"/>
        <dbReference type="ChEBI" id="CHEBI:15377"/>
        <dbReference type="ChEBI" id="CHEBI:15378"/>
        <dbReference type="ChEBI" id="CHEBI:30616"/>
        <dbReference type="ChEBI" id="CHEBI:43474"/>
        <dbReference type="ChEBI" id="CHEBI:456216"/>
        <dbReference type="EC" id="3.6.4.13"/>
    </reaction>
</comment>
<dbReference type="CDD" id="cd18787">
    <property type="entry name" value="SF2_C_DEAD"/>
    <property type="match status" value="1"/>
</dbReference>
<dbReference type="CDD" id="cd17941">
    <property type="entry name" value="DEADc_DDX10"/>
    <property type="match status" value="1"/>
</dbReference>
<dbReference type="Pfam" id="PF00270">
    <property type="entry name" value="DEAD"/>
    <property type="match status" value="1"/>
</dbReference>
<reference evidence="13 14" key="1">
    <citation type="submission" date="2023-09" db="EMBL/GenBank/DDBJ databases">
        <title>Genomes of two closely related lineages of the louse Polyplax serrata with different host specificities.</title>
        <authorList>
            <person name="Martinu J."/>
            <person name="Tarabai H."/>
            <person name="Stefka J."/>
            <person name="Hypsa V."/>
        </authorList>
    </citation>
    <scope>NUCLEOTIDE SEQUENCE [LARGE SCALE GENOMIC DNA]</scope>
    <source>
        <strain evidence="13">98ZLc_SE</strain>
    </source>
</reference>
<dbReference type="Gene3D" id="3.40.50.300">
    <property type="entry name" value="P-loop containing nucleotide triphosphate hydrolases"/>
    <property type="match status" value="2"/>
</dbReference>
<feature type="region of interest" description="Disordered" evidence="9">
    <location>
        <begin position="1"/>
        <end position="25"/>
    </location>
</feature>
<evidence type="ECO:0000256" key="8">
    <source>
        <dbReference type="RuleBase" id="RU365068"/>
    </source>
</evidence>
<sequence>MATSKQHVKGMKRKKKFKERIGQRKKKKLDVHNEIKELEEAYKLIDSSKIEKFTDLPLSANTIKGLKETNYLIPTEIQRESIGYALQGEDVLGAAQTGSGKTLAFLIPILEILYAKQWTRLDGVGALIITPTRELAYQIFETLKKVGKYHDFSAGLIIGGKDLHFEKGRMDQCNIIICTPGRILHHMDVNPLFNCTSMQILVLDEADRCLDLGFQQAMNSIIENLPPKRQTLLFSATQTKSVKDLARLSLKNPKYVAVHEHKAHSTPESLEQSYVVCELHEKINMLWSFIKNHRRQKILIFLSSCKQVKYIYLLFCRLRPGSPLLALYGTLHQLRRMKIYNDFCSKQNVVMFATDIAARGLDFPDVNWVVQLDCPEDAKTYIHRAGRTARYRKGGESLLVLLPSEEKAMIENLEAEKIPISKIEINPKKLISPARKIEALVARDSNLKLDAQRAFVAYIKWVYLMKNKSVFNVNSLNLEKFSQSLGLVVTPRVRFLKGKLPTEKSNSTKINEVKLKEAIHESESTSESEIEKEVSNNFDVSGDEDEFLTIKRRDHEIEIEPASISEEISSKKKSKLVTKAALAKKMLKKNIVPNKKMIFDDAGEEIMNNFRNKLSKEGREYEMDNTGGIDIEKARMVLKAEDKFDKKLFREKVKGKHKMKKKKMKQESNRGEEEEELKDDFGTDSENDELDDQWIPDPDKIYRQNNSNSED</sequence>
<organism evidence="13 14">
    <name type="scientific">Polyplax serrata</name>
    <name type="common">Common mouse louse</name>
    <dbReference type="NCBI Taxonomy" id="468196"/>
    <lineage>
        <taxon>Eukaryota</taxon>
        <taxon>Metazoa</taxon>
        <taxon>Ecdysozoa</taxon>
        <taxon>Arthropoda</taxon>
        <taxon>Hexapoda</taxon>
        <taxon>Insecta</taxon>
        <taxon>Pterygota</taxon>
        <taxon>Neoptera</taxon>
        <taxon>Paraneoptera</taxon>
        <taxon>Psocodea</taxon>
        <taxon>Troctomorpha</taxon>
        <taxon>Phthiraptera</taxon>
        <taxon>Anoplura</taxon>
        <taxon>Polyplacidae</taxon>
        <taxon>Polyplax</taxon>
    </lineage>
</organism>
<feature type="compositionally biased region" description="Acidic residues" evidence="9">
    <location>
        <begin position="672"/>
        <end position="694"/>
    </location>
</feature>
<evidence type="ECO:0000256" key="7">
    <source>
        <dbReference type="RuleBase" id="RU000492"/>
    </source>
</evidence>
<evidence type="ECO:0000256" key="9">
    <source>
        <dbReference type="SAM" id="MobiDB-lite"/>
    </source>
</evidence>
<name>A0ABR1BI07_POLSC</name>
<dbReference type="SMART" id="SM00490">
    <property type="entry name" value="HELICc"/>
    <property type="match status" value="1"/>
</dbReference>
<dbReference type="PROSITE" id="PS51195">
    <property type="entry name" value="Q_MOTIF"/>
    <property type="match status" value="1"/>
</dbReference>
<dbReference type="InterPro" id="IPR027417">
    <property type="entry name" value="P-loop_NTPase"/>
</dbReference>
<dbReference type="InterPro" id="IPR014014">
    <property type="entry name" value="RNA_helicase_DEAD_Q_motif"/>
</dbReference>
<keyword evidence="14" id="KW-1185">Reference proteome</keyword>
<dbReference type="Proteomes" id="UP001359485">
    <property type="component" value="Unassembled WGS sequence"/>
</dbReference>
<evidence type="ECO:0000259" key="10">
    <source>
        <dbReference type="PROSITE" id="PS51192"/>
    </source>
</evidence>
<dbReference type="Pfam" id="PF00271">
    <property type="entry name" value="Helicase_C"/>
    <property type="match status" value="1"/>
</dbReference>
<comment type="caution">
    <text evidence="13">The sequence shown here is derived from an EMBL/GenBank/DDBJ whole genome shotgun (WGS) entry which is preliminary data.</text>
</comment>
<feature type="domain" description="Helicase ATP-binding" evidence="10">
    <location>
        <begin position="82"/>
        <end position="256"/>
    </location>
</feature>
<dbReference type="SUPFAM" id="SSF52540">
    <property type="entry name" value="P-loop containing nucleoside triphosphate hydrolases"/>
    <property type="match status" value="1"/>
</dbReference>
<evidence type="ECO:0000256" key="1">
    <source>
        <dbReference type="ARBA" id="ARBA00022741"/>
    </source>
</evidence>
<dbReference type="InterPro" id="IPR014001">
    <property type="entry name" value="Helicase_ATP-bd"/>
</dbReference>
<feature type="domain" description="Helicase C-terminal" evidence="11">
    <location>
        <begin position="282"/>
        <end position="431"/>
    </location>
</feature>
<evidence type="ECO:0000259" key="12">
    <source>
        <dbReference type="PROSITE" id="PS51195"/>
    </source>
</evidence>
<evidence type="ECO:0000256" key="2">
    <source>
        <dbReference type="ARBA" id="ARBA00022801"/>
    </source>
</evidence>
<keyword evidence="3 7" id="KW-0347">Helicase</keyword>
<keyword evidence="2 7" id="KW-0378">Hydrolase</keyword>
<dbReference type="PROSITE" id="PS51192">
    <property type="entry name" value="HELICASE_ATP_BIND_1"/>
    <property type="match status" value="1"/>
</dbReference>
<feature type="region of interest" description="Disordered" evidence="9">
    <location>
        <begin position="653"/>
        <end position="711"/>
    </location>
</feature>
<dbReference type="PROSITE" id="PS51194">
    <property type="entry name" value="HELICASE_CTER"/>
    <property type="match status" value="1"/>
</dbReference>
<keyword evidence="5 8" id="KW-0694">RNA-binding</keyword>
<evidence type="ECO:0000259" key="11">
    <source>
        <dbReference type="PROSITE" id="PS51194"/>
    </source>
</evidence>
<dbReference type="InterPro" id="IPR025313">
    <property type="entry name" value="SPB4-like_CTE"/>
</dbReference>
<evidence type="ECO:0000256" key="6">
    <source>
        <dbReference type="PROSITE-ProRule" id="PRU00552"/>
    </source>
</evidence>
<dbReference type="InterPro" id="IPR000629">
    <property type="entry name" value="RNA-helicase_DEAD-box_CS"/>
</dbReference>
<evidence type="ECO:0000313" key="14">
    <source>
        <dbReference type="Proteomes" id="UP001359485"/>
    </source>
</evidence>
<protein>
    <recommendedName>
        <fullName evidence="8">ATP-dependent RNA helicase</fullName>
        <ecNumber evidence="8">3.6.4.13</ecNumber>
    </recommendedName>
</protein>
<feature type="compositionally biased region" description="Basic residues" evidence="9">
    <location>
        <begin position="653"/>
        <end position="664"/>
    </location>
</feature>
<dbReference type="PANTHER" id="PTHR24031">
    <property type="entry name" value="RNA HELICASE"/>
    <property type="match status" value="1"/>
</dbReference>
<comment type="function">
    <text evidence="8">RNA helicase.</text>
</comment>
<evidence type="ECO:0000256" key="5">
    <source>
        <dbReference type="ARBA" id="ARBA00022884"/>
    </source>
</evidence>
<proteinExistence type="inferred from homology"/>
<keyword evidence="4 7" id="KW-0067">ATP-binding</keyword>
<feature type="short sequence motif" description="Q motif" evidence="6">
    <location>
        <begin position="51"/>
        <end position="79"/>
    </location>
</feature>
<keyword evidence="1 7" id="KW-0547">Nucleotide-binding</keyword>
<comment type="similarity">
    <text evidence="7">Belongs to the DEAD box helicase family.</text>
</comment>
<dbReference type="EC" id="3.6.4.13" evidence="8"/>
<evidence type="ECO:0000256" key="4">
    <source>
        <dbReference type="ARBA" id="ARBA00022840"/>
    </source>
</evidence>
<dbReference type="SMART" id="SM01178">
    <property type="entry name" value="DUF4217"/>
    <property type="match status" value="1"/>
</dbReference>
<dbReference type="InterPro" id="IPR001650">
    <property type="entry name" value="Helicase_C-like"/>
</dbReference>
<dbReference type="SMART" id="SM00487">
    <property type="entry name" value="DEXDc"/>
    <property type="match status" value="1"/>
</dbReference>
<gene>
    <name evidence="13" type="ORF">RUM44_013394</name>
</gene>
<evidence type="ECO:0000313" key="13">
    <source>
        <dbReference type="EMBL" id="KAK6641679.1"/>
    </source>
</evidence>
<dbReference type="EMBL" id="JAWJWF010000001">
    <property type="protein sequence ID" value="KAK6641679.1"/>
    <property type="molecule type" value="Genomic_DNA"/>
</dbReference>
<dbReference type="Pfam" id="PF13959">
    <property type="entry name" value="CTE_SPB4"/>
    <property type="match status" value="1"/>
</dbReference>
<accession>A0ABR1BI07</accession>
<dbReference type="PROSITE" id="PS00039">
    <property type="entry name" value="DEAD_ATP_HELICASE"/>
    <property type="match status" value="1"/>
</dbReference>
<feature type="domain" description="DEAD-box RNA helicase Q" evidence="12">
    <location>
        <begin position="51"/>
        <end position="79"/>
    </location>
</feature>
<comment type="domain">
    <text evidence="8">The Q motif is unique to and characteristic of the DEAD box family of RNA helicases and controls ATP binding and hydrolysis.</text>
</comment>
<evidence type="ECO:0000256" key="3">
    <source>
        <dbReference type="ARBA" id="ARBA00022806"/>
    </source>
</evidence>